<keyword evidence="5 7" id="KW-0067">ATP-binding</keyword>
<dbReference type="InterPro" id="IPR036890">
    <property type="entry name" value="HATPase_C_sf"/>
</dbReference>
<dbReference type="EC" id="3.1.3.-" evidence="7"/>
<evidence type="ECO:0000256" key="2">
    <source>
        <dbReference type="ARBA" id="ARBA00022679"/>
    </source>
</evidence>
<dbReference type="Pfam" id="PF07730">
    <property type="entry name" value="HisKA_3"/>
    <property type="match status" value="1"/>
</dbReference>
<dbReference type="GO" id="GO:0004721">
    <property type="term" value="F:phosphoprotein phosphatase activity"/>
    <property type="evidence" value="ECO:0007669"/>
    <property type="project" value="UniProtKB-UniRule"/>
</dbReference>
<protein>
    <recommendedName>
        <fullName evidence="7">Signal transduction histidine-protein kinase/phosphatase DegS</fullName>
        <ecNumber evidence="7">2.7.13.3</ecNumber>
        <ecNumber evidence="7">3.1.3.-</ecNumber>
    </recommendedName>
</protein>
<dbReference type="SUPFAM" id="SSF55874">
    <property type="entry name" value="ATPase domain of HSP90 chaperone/DNA topoisomerase II/histidine kinase"/>
    <property type="match status" value="1"/>
</dbReference>
<dbReference type="Pfam" id="PF02518">
    <property type="entry name" value="HATPase_c"/>
    <property type="match status" value="1"/>
</dbReference>
<sequence>MSIKKVDAKALDKILETMVSTVSESKDEVFDIGEQCRKDFESLSKELDDVKIRVAIVITDSDALDSKARFARKRLSEVSMHFNHFSEEQVRDAYERAHKLQVDLQINRQLEKELRNRRDELELRLRGLQQTIDKAVHLVSQISVVQNYLTQDLKFVGEALQEAKRKQDFGLKIIEAQEQERKKLSREIHDGPAQMLANVMMRSDLIERVQRERGPDEALVEIRSLKVMVRNALYEVRRIIYDLRPMALDDLGLVPTLRKYLQTTEDYNNGVNLNFVNLGQVKRLPSDMEVALFRLVQEAVQNSLKHADPKQIQVKLSISKEMVTVVVKDDGKGFDSSIQKEGSFGLVGMRERVELLEGEMTIDSQPGAGTLVFIQIPYQI</sequence>
<dbReference type="Pfam" id="PF05384">
    <property type="entry name" value="DegS"/>
    <property type="match status" value="1"/>
</dbReference>
<dbReference type="Gene3D" id="3.30.565.10">
    <property type="entry name" value="Histidine kinase-like ATPase, C-terminal domain"/>
    <property type="match status" value="1"/>
</dbReference>
<dbReference type="CDD" id="cd16917">
    <property type="entry name" value="HATPase_UhpB-NarQ-NarX-like"/>
    <property type="match status" value="1"/>
</dbReference>
<dbReference type="InterPro" id="IPR011712">
    <property type="entry name" value="Sig_transdc_His_kin_sub3_dim/P"/>
</dbReference>
<keyword evidence="2 7" id="KW-0808">Transferase</keyword>
<dbReference type="GO" id="GO:0000155">
    <property type="term" value="F:phosphorelay sensor kinase activity"/>
    <property type="evidence" value="ECO:0007669"/>
    <property type="project" value="UniProtKB-UniRule"/>
</dbReference>
<keyword evidence="4 7" id="KW-0418">Kinase</keyword>
<evidence type="ECO:0000256" key="1">
    <source>
        <dbReference type="ARBA" id="ARBA00000085"/>
    </source>
</evidence>
<organism evidence="10 11">
    <name type="scientific">Peribacillus simplex</name>
    <dbReference type="NCBI Taxonomy" id="1478"/>
    <lineage>
        <taxon>Bacteria</taxon>
        <taxon>Bacillati</taxon>
        <taxon>Bacillota</taxon>
        <taxon>Bacilli</taxon>
        <taxon>Bacillales</taxon>
        <taxon>Bacillaceae</taxon>
        <taxon>Peribacillus</taxon>
    </lineage>
</organism>
<dbReference type="Proteomes" id="UP000309170">
    <property type="component" value="Unassembled WGS sequence"/>
</dbReference>
<gene>
    <name evidence="10" type="ORF">FC678_13450</name>
</gene>
<keyword evidence="7" id="KW-0378">Hydrolase</keyword>
<name>A0A9X9ESF0_9BACI</name>
<dbReference type="AlphaFoldDB" id="A0A9X9ESF0"/>
<dbReference type="InterPro" id="IPR050482">
    <property type="entry name" value="Sensor_HK_TwoCompSys"/>
</dbReference>
<dbReference type="Gene3D" id="1.20.5.1930">
    <property type="match status" value="1"/>
</dbReference>
<accession>A0A9X9ESF0</accession>
<keyword evidence="7" id="KW-0904">Protein phosphatase</keyword>
<proteinExistence type="predicted"/>
<reference evidence="10 11" key="1">
    <citation type="journal article" date="2019" name="Environ. Microbiol.">
        <title>An active ?-lactamase is a part of an orchestrated cell wall stress resistance network of Bacillus subtilis and related rhizosphere species.</title>
        <authorList>
            <person name="Bucher T."/>
            <person name="Keren-Paz A."/>
            <person name="Hausser J."/>
            <person name="Olender T."/>
            <person name="Cytryn E."/>
            <person name="Kolodkin-Gal I."/>
        </authorList>
    </citation>
    <scope>NUCLEOTIDE SEQUENCE [LARGE SCALE GENOMIC DNA]</scope>
    <source>
        <strain evidence="10 11">I4</strain>
    </source>
</reference>
<evidence type="ECO:0000256" key="8">
    <source>
        <dbReference type="SAM" id="Coils"/>
    </source>
</evidence>
<dbReference type="SMART" id="SM00387">
    <property type="entry name" value="HATPase_c"/>
    <property type="match status" value="1"/>
</dbReference>
<dbReference type="EC" id="2.7.13.3" evidence="7"/>
<dbReference type="RefSeq" id="WP_137016537.1">
    <property type="nucleotide sequence ID" value="NZ_SZNS01000007.1"/>
</dbReference>
<evidence type="ECO:0000313" key="11">
    <source>
        <dbReference type="Proteomes" id="UP000309170"/>
    </source>
</evidence>
<evidence type="ECO:0000256" key="3">
    <source>
        <dbReference type="ARBA" id="ARBA00022741"/>
    </source>
</evidence>
<feature type="domain" description="Histidine kinase" evidence="9">
    <location>
        <begin position="292"/>
        <end position="380"/>
    </location>
</feature>
<keyword evidence="6 7" id="KW-0902">Two-component regulatory system</keyword>
<comment type="catalytic activity">
    <reaction evidence="1 7">
        <text>ATP + protein L-histidine = ADP + protein N-phospho-L-histidine.</text>
        <dbReference type="EC" id="2.7.13.3"/>
    </reaction>
</comment>
<evidence type="ECO:0000256" key="6">
    <source>
        <dbReference type="ARBA" id="ARBA00023012"/>
    </source>
</evidence>
<feature type="coiled-coil region" evidence="8">
    <location>
        <begin position="104"/>
        <end position="138"/>
    </location>
</feature>
<dbReference type="GO" id="GO:0046983">
    <property type="term" value="F:protein dimerization activity"/>
    <property type="evidence" value="ECO:0007669"/>
    <property type="project" value="InterPro"/>
</dbReference>
<keyword evidence="8" id="KW-0175">Coiled coil</keyword>
<dbReference type="GO" id="GO:0005524">
    <property type="term" value="F:ATP binding"/>
    <property type="evidence" value="ECO:0007669"/>
    <property type="project" value="UniProtKB-UniRule"/>
</dbReference>
<evidence type="ECO:0000256" key="4">
    <source>
        <dbReference type="ARBA" id="ARBA00022777"/>
    </source>
</evidence>
<comment type="caution">
    <text evidence="10">The sequence shown here is derived from an EMBL/GenBank/DDBJ whole genome shotgun (WGS) entry which is preliminary data.</text>
</comment>
<dbReference type="InterPro" id="IPR005467">
    <property type="entry name" value="His_kinase_dom"/>
</dbReference>
<dbReference type="OrthoDB" id="9781904at2"/>
<comment type="function">
    <text evidence="7">Member of the two-component regulatory system DegS/DegU, which plays an important role in the transition growth phase.</text>
</comment>
<dbReference type="PANTHER" id="PTHR24421:SF55">
    <property type="entry name" value="SENSOR HISTIDINE KINASE YDFH"/>
    <property type="match status" value="1"/>
</dbReference>
<dbReference type="InterPro" id="IPR008595">
    <property type="entry name" value="DegS"/>
</dbReference>
<evidence type="ECO:0000259" key="9">
    <source>
        <dbReference type="PROSITE" id="PS50109"/>
    </source>
</evidence>
<keyword evidence="7" id="KW-0963">Cytoplasm</keyword>
<dbReference type="InterPro" id="IPR016381">
    <property type="entry name" value="Sig_transdc_His_kinase_DegS"/>
</dbReference>
<dbReference type="InterPro" id="IPR003594">
    <property type="entry name" value="HATPase_dom"/>
</dbReference>
<evidence type="ECO:0000313" key="10">
    <source>
        <dbReference type="EMBL" id="TKH10907.1"/>
    </source>
</evidence>
<evidence type="ECO:0000256" key="7">
    <source>
        <dbReference type="PIRNR" id="PIRNR003169"/>
    </source>
</evidence>
<evidence type="ECO:0000256" key="5">
    <source>
        <dbReference type="ARBA" id="ARBA00022840"/>
    </source>
</evidence>
<dbReference type="GO" id="GO:0005737">
    <property type="term" value="C:cytoplasm"/>
    <property type="evidence" value="ECO:0007669"/>
    <property type="project" value="UniProtKB-SubCell"/>
</dbReference>
<dbReference type="GO" id="GO:0016020">
    <property type="term" value="C:membrane"/>
    <property type="evidence" value="ECO:0007669"/>
    <property type="project" value="InterPro"/>
</dbReference>
<dbReference type="PANTHER" id="PTHR24421">
    <property type="entry name" value="NITRATE/NITRITE SENSOR PROTEIN NARX-RELATED"/>
    <property type="match status" value="1"/>
</dbReference>
<dbReference type="EMBL" id="SZNT01000182">
    <property type="protein sequence ID" value="TKH10907.1"/>
    <property type="molecule type" value="Genomic_DNA"/>
</dbReference>
<keyword evidence="3 7" id="KW-0547">Nucleotide-binding</keyword>
<dbReference type="PROSITE" id="PS50109">
    <property type="entry name" value="HIS_KIN"/>
    <property type="match status" value="1"/>
</dbReference>
<comment type="subcellular location">
    <subcellularLocation>
        <location evidence="7">Cytoplasm</location>
    </subcellularLocation>
</comment>
<dbReference type="PIRSF" id="PIRSF003169">
    <property type="entry name" value="STHK_DegS"/>
    <property type="match status" value="1"/>
</dbReference>